<keyword evidence="3" id="KW-0433">Leucine-rich repeat</keyword>
<evidence type="ECO:0000313" key="13">
    <source>
        <dbReference type="Ensembl" id="ENSENLP00000040561.1"/>
    </source>
</evidence>
<dbReference type="AlphaFoldDB" id="A0A665W9J8"/>
<dbReference type="InterPro" id="IPR001611">
    <property type="entry name" value="Leu-rich_rpt"/>
</dbReference>
<dbReference type="InterPro" id="IPR050576">
    <property type="entry name" value="Cilia_flagella_integrity"/>
</dbReference>
<dbReference type="Pfam" id="PF14580">
    <property type="entry name" value="LRR_9"/>
    <property type="match status" value="1"/>
</dbReference>
<dbReference type="PANTHER" id="PTHR45973">
    <property type="entry name" value="PROTEIN PHOSPHATASE 1 REGULATORY SUBUNIT SDS22-RELATED"/>
    <property type="match status" value="1"/>
</dbReference>
<sequence>MAGHEVKPEDVFMDEAMVEKAANEQNSHQKGEEINFSQVFEIRLAYRNILNIDNLWDYTSLTRLDLNNNMIKIIDGLDHLIHLKWLNLSFNQIKKIQGLQSLQKLDLLNLSYNRISVIENMDKLEKLTHFSIAHNLLQQLDNVRYLRQLKGLFSLNLFGNPLCEEDDYLLFIAGYLPNLTSLDSRIIHQETKNKASIKYHDDIEKIKHEELQLQQALDAEQREKAERQLHKDAFVEFLNGSYFFKSMLKDDPEAETLHCVTGVTDLLQKYPLILGFLIIHQMVALCTQLFEIGLTEHERRKTEIKSFFSGLNQTFKFYQQEALQIVANVDQQHKEVGWETFYHILSKQVQSLNLLLQISNTNSPVYTFLEDCTVCRDLEDNYYLNMQKIAVETLEKVAKDDLEEDIPDDVKILFTDKDAVMDVLTTSHDNHLLKLYNRETQLITDVNAWKAATIEGVGSGNGFRANITCFVVQCSTSTPYAPGLIYLFIFFVFMCYFRFKRHSLSRVVCASRTHLDMQSI</sequence>
<dbReference type="SMART" id="SM00365">
    <property type="entry name" value="LRR_SD22"/>
    <property type="match status" value="4"/>
</dbReference>
<keyword evidence="2" id="KW-0963">Cytoplasm</keyword>
<keyword evidence="12" id="KW-0812">Transmembrane</keyword>
<feature type="transmembrane region" description="Helical" evidence="12">
    <location>
        <begin position="479"/>
        <end position="497"/>
    </location>
</feature>
<reference evidence="13" key="3">
    <citation type="submission" date="2025-09" db="UniProtKB">
        <authorList>
            <consortium name="Ensembl"/>
        </authorList>
    </citation>
    <scope>IDENTIFICATION</scope>
</reference>
<keyword evidence="12" id="KW-1133">Transmembrane helix</keyword>
<evidence type="ECO:0000256" key="7">
    <source>
        <dbReference type="ARBA" id="ARBA00023069"/>
    </source>
</evidence>
<dbReference type="InParanoid" id="A0A665W9J8"/>
<dbReference type="PROSITE" id="PS51450">
    <property type="entry name" value="LRR"/>
    <property type="match status" value="3"/>
</dbReference>
<evidence type="ECO:0000256" key="5">
    <source>
        <dbReference type="ARBA" id="ARBA00022846"/>
    </source>
</evidence>
<comment type="subcellular location">
    <subcellularLocation>
        <location evidence="1">Cytoplasm</location>
        <location evidence="1">Cytoskeleton</location>
        <location evidence="1">Flagellum axoneme</location>
    </subcellularLocation>
</comment>
<name>A0A665W9J8_ECHNA</name>
<keyword evidence="8" id="KW-0206">Cytoskeleton</keyword>
<proteinExistence type="inferred from homology"/>
<evidence type="ECO:0000256" key="10">
    <source>
        <dbReference type="ARBA" id="ARBA00038378"/>
    </source>
</evidence>
<dbReference type="GO" id="GO:0005929">
    <property type="term" value="C:cilium"/>
    <property type="evidence" value="ECO:0007669"/>
    <property type="project" value="TreeGrafter"/>
</dbReference>
<keyword evidence="6" id="KW-0175">Coiled coil</keyword>
<keyword evidence="4" id="KW-0677">Repeat</keyword>
<dbReference type="OMA" id="SFMEMMT"/>
<comment type="similarity">
    <text evidence="10">Belongs to the DRC3 family.</text>
</comment>
<dbReference type="Ensembl" id="ENSENLT00000041599.1">
    <property type="protein sequence ID" value="ENSENLP00000040561.1"/>
    <property type="gene ID" value="ENSENLG00000017411.1"/>
</dbReference>
<evidence type="ECO:0000256" key="3">
    <source>
        <dbReference type="ARBA" id="ARBA00022614"/>
    </source>
</evidence>
<evidence type="ECO:0000313" key="14">
    <source>
        <dbReference type="Proteomes" id="UP000472264"/>
    </source>
</evidence>
<reference evidence="13" key="2">
    <citation type="submission" date="2025-08" db="UniProtKB">
        <authorList>
            <consortium name="Ensembl"/>
        </authorList>
    </citation>
    <scope>IDENTIFICATION</scope>
</reference>
<evidence type="ECO:0000256" key="2">
    <source>
        <dbReference type="ARBA" id="ARBA00022490"/>
    </source>
</evidence>
<evidence type="ECO:0000256" key="1">
    <source>
        <dbReference type="ARBA" id="ARBA00004611"/>
    </source>
</evidence>
<keyword evidence="14" id="KW-1185">Reference proteome</keyword>
<keyword evidence="7" id="KW-0969">Cilium</keyword>
<reference evidence="13" key="1">
    <citation type="submission" date="2021-04" db="EMBL/GenBank/DDBJ databases">
        <authorList>
            <consortium name="Wellcome Sanger Institute Data Sharing"/>
        </authorList>
    </citation>
    <scope>NUCLEOTIDE SEQUENCE [LARGE SCALE GENOMIC DNA]</scope>
</reference>
<dbReference type="Proteomes" id="UP000472264">
    <property type="component" value="Chromosome 8"/>
</dbReference>
<keyword evidence="5" id="KW-0282">Flagellum</keyword>
<gene>
    <name evidence="13" type="primary">drc3</name>
</gene>
<protein>
    <recommendedName>
        <fullName evidence="11">Dynein regulatory complex subunit 3</fullName>
    </recommendedName>
</protein>
<dbReference type="Gene3D" id="3.80.10.10">
    <property type="entry name" value="Ribonuclease Inhibitor"/>
    <property type="match status" value="1"/>
</dbReference>
<evidence type="ECO:0000256" key="12">
    <source>
        <dbReference type="SAM" id="Phobius"/>
    </source>
</evidence>
<keyword evidence="12" id="KW-0472">Membrane</keyword>
<keyword evidence="9" id="KW-0966">Cell projection</keyword>
<evidence type="ECO:0000256" key="6">
    <source>
        <dbReference type="ARBA" id="ARBA00023054"/>
    </source>
</evidence>
<dbReference type="InterPro" id="IPR032675">
    <property type="entry name" value="LRR_dom_sf"/>
</dbReference>
<accession>A0A665W9J8</accession>
<evidence type="ECO:0000256" key="4">
    <source>
        <dbReference type="ARBA" id="ARBA00022737"/>
    </source>
</evidence>
<dbReference type="SUPFAM" id="SSF52058">
    <property type="entry name" value="L domain-like"/>
    <property type="match status" value="1"/>
</dbReference>
<organism evidence="13 14">
    <name type="scientific">Echeneis naucrates</name>
    <name type="common">Live sharksucker</name>
    <dbReference type="NCBI Taxonomy" id="173247"/>
    <lineage>
        <taxon>Eukaryota</taxon>
        <taxon>Metazoa</taxon>
        <taxon>Chordata</taxon>
        <taxon>Craniata</taxon>
        <taxon>Vertebrata</taxon>
        <taxon>Euteleostomi</taxon>
        <taxon>Actinopterygii</taxon>
        <taxon>Neopterygii</taxon>
        <taxon>Teleostei</taxon>
        <taxon>Neoteleostei</taxon>
        <taxon>Acanthomorphata</taxon>
        <taxon>Carangaria</taxon>
        <taxon>Carangiformes</taxon>
        <taxon>Echeneidae</taxon>
        <taxon>Echeneis</taxon>
    </lineage>
</organism>
<dbReference type="PANTHER" id="PTHR45973:SF12">
    <property type="entry name" value="DYNEIN REGULATORY COMPLEX SUBUNIT 3"/>
    <property type="match status" value="1"/>
</dbReference>
<evidence type="ECO:0000256" key="9">
    <source>
        <dbReference type="ARBA" id="ARBA00023273"/>
    </source>
</evidence>
<evidence type="ECO:0000256" key="8">
    <source>
        <dbReference type="ARBA" id="ARBA00023212"/>
    </source>
</evidence>
<evidence type="ECO:0000256" key="11">
    <source>
        <dbReference type="ARBA" id="ARBA00040950"/>
    </source>
</evidence>